<keyword evidence="5" id="KW-1185">Reference proteome</keyword>
<reference evidence="4" key="1">
    <citation type="submission" date="2022-04" db="EMBL/GenBank/DDBJ databases">
        <title>Carnegiea gigantea Genome sequencing and assembly v2.</title>
        <authorList>
            <person name="Copetti D."/>
            <person name="Sanderson M.J."/>
            <person name="Burquez A."/>
            <person name="Wojciechowski M.F."/>
        </authorList>
    </citation>
    <scope>NUCLEOTIDE SEQUENCE</scope>
    <source>
        <strain evidence="4">SGP5-SGP5p</strain>
        <tissue evidence="4">Aerial part</tissue>
    </source>
</reference>
<evidence type="ECO:0000259" key="3">
    <source>
        <dbReference type="PROSITE" id="PS50157"/>
    </source>
</evidence>
<dbReference type="EMBL" id="JAKOGI010000009">
    <property type="protein sequence ID" value="KAJ8451435.1"/>
    <property type="molecule type" value="Genomic_DNA"/>
</dbReference>
<dbReference type="PROSITE" id="PS00028">
    <property type="entry name" value="ZINC_FINGER_C2H2_1"/>
    <property type="match status" value="3"/>
</dbReference>
<feature type="region of interest" description="Disordered" evidence="2">
    <location>
        <begin position="174"/>
        <end position="194"/>
    </location>
</feature>
<comment type="caution">
    <text evidence="4">The sequence shown here is derived from an EMBL/GenBank/DDBJ whole genome shotgun (WGS) entry which is preliminary data.</text>
</comment>
<feature type="domain" description="C2H2-type" evidence="3">
    <location>
        <begin position="5"/>
        <end position="32"/>
    </location>
</feature>
<feature type="compositionally biased region" description="Low complexity" evidence="2">
    <location>
        <begin position="102"/>
        <end position="113"/>
    </location>
</feature>
<dbReference type="Pfam" id="PF13912">
    <property type="entry name" value="zf-C2H2_6"/>
    <property type="match status" value="3"/>
</dbReference>
<dbReference type="Gene3D" id="3.30.160.60">
    <property type="entry name" value="Classic Zinc Finger"/>
    <property type="match status" value="1"/>
</dbReference>
<sequence length="440" mass="48446">MNSKHICRFCKRSFPCGRSLGGHIRSHLIHKNNSSSSVAPNEEPGSSKPRYQLRENPKKTYKDCNLVSSSSPWSDESETEDGADLNRRNRLQNPNGKSCFDGGNNSGSSVSEVVEPRQEEIATAMCLIMLSRDVGNWGDVSSSVKAKFLEKIALLQVDQSERIRREKIQGKNSVSGVVSNNSNRNSPNLTYAASGHLQNGSKMKEIQAVSNGFTSNDQTSEPHQNKRKFDDLDHKKKMETLASGHVGNWSKIKELGVSQDGYALNDHKCNNHESGFDEIAMGTEVFKNSTKRSKFECNTCNKVFHSYQALGGHRASHKKVVGMKLSPVSKLESNDISTVEGCLSPTGDQQQQDQELGTEIGIGSSSQSPKKVVQKHECPICFRVFSSGQALGGHKRSHLLAANNSNCEINLVERASSPEIRDFLDLNLPPPAADPEEIYI</sequence>
<keyword evidence="1" id="KW-0863">Zinc-finger</keyword>
<proteinExistence type="predicted"/>
<dbReference type="SMART" id="SM00355">
    <property type="entry name" value="ZnF_C2H2"/>
    <property type="match status" value="3"/>
</dbReference>
<dbReference type="SUPFAM" id="SSF57667">
    <property type="entry name" value="beta-beta-alpha zinc fingers"/>
    <property type="match status" value="1"/>
</dbReference>
<dbReference type="Proteomes" id="UP001153076">
    <property type="component" value="Unassembled WGS sequence"/>
</dbReference>
<dbReference type="InterPro" id="IPR013087">
    <property type="entry name" value="Znf_C2H2_type"/>
</dbReference>
<evidence type="ECO:0000313" key="4">
    <source>
        <dbReference type="EMBL" id="KAJ8451435.1"/>
    </source>
</evidence>
<evidence type="ECO:0000313" key="5">
    <source>
        <dbReference type="Proteomes" id="UP001153076"/>
    </source>
</evidence>
<evidence type="ECO:0000256" key="1">
    <source>
        <dbReference type="PROSITE-ProRule" id="PRU00042"/>
    </source>
</evidence>
<feature type="domain" description="C2H2-type" evidence="3">
    <location>
        <begin position="295"/>
        <end position="317"/>
    </location>
</feature>
<gene>
    <name evidence="4" type="ORF">Cgig2_017826</name>
</gene>
<dbReference type="PANTHER" id="PTHR46869:SF6">
    <property type="entry name" value="C2H2-TYPE DOMAIN-CONTAINING PROTEIN"/>
    <property type="match status" value="1"/>
</dbReference>
<evidence type="ECO:0000256" key="2">
    <source>
        <dbReference type="SAM" id="MobiDB-lite"/>
    </source>
</evidence>
<keyword evidence="1" id="KW-0862">Zinc</keyword>
<feature type="compositionally biased region" description="Low complexity" evidence="2">
    <location>
        <begin position="174"/>
        <end position="186"/>
    </location>
</feature>
<protein>
    <recommendedName>
        <fullName evidence="3">C2H2-type domain-containing protein</fullName>
    </recommendedName>
</protein>
<name>A0A9Q1KYK2_9CARY</name>
<dbReference type="AlphaFoldDB" id="A0A9Q1KYK2"/>
<dbReference type="GO" id="GO:0008270">
    <property type="term" value="F:zinc ion binding"/>
    <property type="evidence" value="ECO:0007669"/>
    <property type="project" value="UniProtKB-KW"/>
</dbReference>
<keyword evidence="1" id="KW-0479">Metal-binding</keyword>
<feature type="region of interest" description="Disordered" evidence="2">
    <location>
        <begin position="31"/>
        <end position="115"/>
    </location>
</feature>
<feature type="domain" description="C2H2-type" evidence="3">
    <location>
        <begin position="376"/>
        <end position="398"/>
    </location>
</feature>
<dbReference type="OrthoDB" id="9451254at2759"/>
<organism evidence="4 5">
    <name type="scientific">Carnegiea gigantea</name>
    <dbReference type="NCBI Taxonomy" id="171969"/>
    <lineage>
        <taxon>Eukaryota</taxon>
        <taxon>Viridiplantae</taxon>
        <taxon>Streptophyta</taxon>
        <taxon>Embryophyta</taxon>
        <taxon>Tracheophyta</taxon>
        <taxon>Spermatophyta</taxon>
        <taxon>Magnoliopsida</taxon>
        <taxon>eudicotyledons</taxon>
        <taxon>Gunneridae</taxon>
        <taxon>Pentapetalae</taxon>
        <taxon>Caryophyllales</taxon>
        <taxon>Cactineae</taxon>
        <taxon>Cactaceae</taxon>
        <taxon>Cactoideae</taxon>
        <taxon>Echinocereeae</taxon>
        <taxon>Carnegiea</taxon>
    </lineage>
</organism>
<dbReference type="InterPro" id="IPR036236">
    <property type="entry name" value="Znf_C2H2_sf"/>
</dbReference>
<feature type="compositionally biased region" description="Basic and acidic residues" evidence="2">
    <location>
        <begin position="52"/>
        <end position="62"/>
    </location>
</feature>
<accession>A0A9Q1KYK2</accession>
<dbReference type="PANTHER" id="PTHR46869">
    <property type="entry name" value="C2H2-LIKE ZINC FINGER PROTEIN"/>
    <property type="match status" value="1"/>
</dbReference>
<dbReference type="PROSITE" id="PS50157">
    <property type="entry name" value="ZINC_FINGER_C2H2_2"/>
    <property type="match status" value="3"/>
</dbReference>